<comment type="pathway">
    <text evidence="5">Carbohydrate degradation; pentose phosphate pathway; D-ribose 5-phosphate from D-ribulose 5-phosphate (non-oxidative stage): step 1/1.</text>
</comment>
<comment type="subunit">
    <text evidence="3">Homotetramer.</text>
</comment>
<keyword evidence="4 5" id="KW-0413">Isomerase</keyword>
<keyword evidence="7" id="KW-1185">Reference proteome</keyword>
<reference evidence="6 7" key="1">
    <citation type="submission" date="2018-05" db="EMBL/GenBank/DDBJ databases">
        <title>Draft genome of Methanospirillum lacunae Ki8-1.</title>
        <authorList>
            <person name="Dueholm M.S."/>
            <person name="Nielsen P.H."/>
            <person name="Bakmann L.F."/>
            <person name="Otzen D.E."/>
        </authorList>
    </citation>
    <scope>NUCLEOTIDE SEQUENCE [LARGE SCALE GENOMIC DNA]</scope>
    <source>
        <strain evidence="6 7">Ki8-1</strain>
    </source>
</reference>
<dbReference type="Proteomes" id="UP000245657">
    <property type="component" value="Unassembled WGS sequence"/>
</dbReference>
<feature type="binding site" evidence="5">
    <location>
        <begin position="31"/>
        <end position="34"/>
    </location>
    <ligand>
        <name>substrate</name>
    </ligand>
</feature>
<organism evidence="6 7">
    <name type="scientific">Methanospirillum lacunae</name>
    <dbReference type="NCBI Taxonomy" id="668570"/>
    <lineage>
        <taxon>Archaea</taxon>
        <taxon>Methanobacteriati</taxon>
        <taxon>Methanobacteriota</taxon>
        <taxon>Stenosarchaea group</taxon>
        <taxon>Methanomicrobia</taxon>
        <taxon>Methanomicrobiales</taxon>
        <taxon>Methanospirillaceae</taxon>
        <taxon>Methanospirillum</taxon>
    </lineage>
</organism>
<dbReference type="SUPFAM" id="SSF75445">
    <property type="entry name" value="D-ribose-5-phosphate isomerase (RpiA), lid domain"/>
    <property type="match status" value="1"/>
</dbReference>
<gene>
    <name evidence="5" type="primary">rpiA</name>
    <name evidence="6" type="ORF">DK846_01350</name>
</gene>
<dbReference type="NCBIfam" id="TIGR00021">
    <property type="entry name" value="rpiA"/>
    <property type="match status" value="1"/>
</dbReference>
<dbReference type="NCBIfam" id="NF001924">
    <property type="entry name" value="PRK00702.1"/>
    <property type="match status" value="1"/>
</dbReference>
<dbReference type="Gene3D" id="3.40.50.1360">
    <property type="match status" value="1"/>
</dbReference>
<evidence type="ECO:0000256" key="5">
    <source>
        <dbReference type="HAMAP-Rule" id="MF_00170"/>
    </source>
</evidence>
<dbReference type="SMART" id="SM01134">
    <property type="entry name" value="DeoRC"/>
    <property type="match status" value="1"/>
</dbReference>
<evidence type="ECO:0000256" key="2">
    <source>
        <dbReference type="ARBA" id="ARBA00008088"/>
    </source>
</evidence>
<evidence type="ECO:0000256" key="1">
    <source>
        <dbReference type="ARBA" id="ARBA00001713"/>
    </source>
</evidence>
<dbReference type="GO" id="GO:0004751">
    <property type="term" value="F:ribose-5-phosphate isomerase activity"/>
    <property type="evidence" value="ECO:0007669"/>
    <property type="project" value="UniProtKB-UniRule"/>
</dbReference>
<dbReference type="CDD" id="cd01398">
    <property type="entry name" value="RPI_A"/>
    <property type="match status" value="1"/>
</dbReference>
<dbReference type="OrthoDB" id="19013at2157"/>
<sequence length="233" mass="24698">MTKSGNGNPKENAGYKAAEYVRDGMIVGLGTGSTVAFTMDRLAERIKGGLRITGVPTSIQTAMKARERGIPLASLDDVSQIDLTIDGADQIDPSLMLIKGRGAAQVRERCVADASKRLIIVADSSKLCDQLSGPVPVEVIPFALGHVTRKLEQMGGVVVVRDGVKKDGPVLSDNGNIILDYHSGPIKDPQALESEINNIPGVVGCGIMAEFSDIMTVIVGENDDCRILGIKEE</sequence>
<dbReference type="Gene3D" id="3.30.70.260">
    <property type="match status" value="1"/>
</dbReference>
<evidence type="ECO:0000313" key="6">
    <source>
        <dbReference type="EMBL" id="PWR73843.1"/>
    </source>
</evidence>
<dbReference type="RefSeq" id="WP_109967123.1">
    <property type="nucleotide sequence ID" value="NZ_CP176093.1"/>
</dbReference>
<dbReference type="GO" id="GO:0006014">
    <property type="term" value="P:D-ribose metabolic process"/>
    <property type="evidence" value="ECO:0007669"/>
    <property type="project" value="TreeGrafter"/>
</dbReference>
<comment type="catalytic activity">
    <reaction evidence="1 5">
        <text>aldehydo-D-ribose 5-phosphate = D-ribulose 5-phosphate</text>
        <dbReference type="Rhea" id="RHEA:14657"/>
        <dbReference type="ChEBI" id="CHEBI:58121"/>
        <dbReference type="ChEBI" id="CHEBI:58273"/>
        <dbReference type="EC" id="5.3.1.6"/>
    </reaction>
</comment>
<dbReference type="FunFam" id="3.40.50.1360:FF:000001">
    <property type="entry name" value="Ribose-5-phosphate isomerase A"/>
    <property type="match status" value="1"/>
</dbReference>
<dbReference type="InterPro" id="IPR020672">
    <property type="entry name" value="Ribose5P_isomerase_typA_subgr"/>
</dbReference>
<feature type="binding site" evidence="5">
    <location>
        <begin position="86"/>
        <end position="89"/>
    </location>
    <ligand>
        <name>substrate</name>
    </ligand>
</feature>
<dbReference type="SUPFAM" id="SSF100950">
    <property type="entry name" value="NagB/RpiA/CoA transferase-like"/>
    <property type="match status" value="1"/>
</dbReference>
<proteinExistence type="inferred from homology"/>
<feature type="active site" description="Proton acceptor" evidence="5">
    <location>
        <position position="108"/>
    </location>
</feature>
<dbReference type="InterPro" id="IPR004788">
    <property type="entry name" value="Ribose5P_isomerase_type_A"/>
</dbReference>
<comment type="similarity">
    <text evidence="2 5">Belongs to the ribose 5-phosphate isomerase family.</text>
</comment>
<comment type="caution">
    <text evidence="6">The sequence shown here is derived from an EMBL/GenBank/DDBJ whole genome shotgun (WGS) entry which is preliminary data.</text>
</comment>
<evidence type="ECO:0000256" key="3">
    <source>
        <dbReference type="ARBA" id="ARBA00011881"/>
    </source>
</evidence>
<protein>
    <recommendedName>
        <fullName evidence="5">Ribose-5-phosphate isomerase A</fullName>
        <ecNumber evidence="5">5.3.1.6</ecNumber>
    </recommendedName>
    <alternativeName>
        <fullName evidence="5">Phosphoriboisomerase A</fullName>
        <shortName evidence="5">PRI</shortName>
    </alternativeName>
</protein>
<dbReference type="AlphaFoldDB" id="A0A2V2NEU8"/>
<dbReference type="EC" id="5.3.1.6" evidence="5"/>
<dbReference type="EMBL" id="QGMY01000002">
    <property type="protein sequence ID" value="PWR73843.1"/>
    <property type="molecule type" value="Genomic_DNA"/>
</dbReference>
<dbReference type="GeneID" id="97549174"/>
<dbReference type="GO" id="GO:0005829">
    <property type="term" value="C:cytosol"/>
    <property type="evidence" value="ECO:0007669"/>
    <property type="project" value="TreeGrafter"/>
</dbReference>
<dbReference type="PANTHER" id="PTHR11934">
    <property type="entry name" value="RIBOSE-5-PHOSPHATE ISOMERASE"/>
    <property type="match status" value="1"/>
</dbReference>
<dbReference type="InterPro" id="IPR037171">
    <property type="entry name" value="NagB/RpiA_transferase-like"/>
</dbReference>
<dbReference type="UniPathway" id="UPA00115">
    <property type="reaction ID" value="UER00412"/>
</dbReference>
<accession>A0A2V2NEU8</accession>
<dbReference type="GO" id="GO:0009052">
    <property type="term" value="P:pentose-phosphate shunt, non-oxidative branch"/>
    <property type="evidence" value="ECO:0007669"/>
    <property type="project" value="UniProtKB-UniRule"/>
</dbReference>
<comment type="subunit">
    <text evidence="5">Homodimer.</text>
</comment>
<feature type="binding site" evidence="5">
    <location>
        <position position="126"/>
    </location>
    <ligand>
        <name>substrate</name>
    </ligand>
</feature>
<name>A0A2V2NEU8_9EURY</name>
<dbReference type="FunFam" id="3.30.70.260:FF:000018">
    <property type="entry name" value="Ribose-5-phosphate isomerase A"/>
    <property type="match status" value="1"/>
</dbReference>
<dbReference type="Pfam" id="PF06026">
    <property type="entry name" value="Rib_5-P_isom_A"/>
    <property type="match status" value="1"/>
</dbReference>
<feature type="binding site" evidence="5">
    <location>
        <begin position="99"/>
        <end position="102"/>
    </location>
    <ligand>
        <name>substrate</name>
    </ligand>
</feature>
<dbReference type="PANTHER" id="PTHR11934:SF0">
    <property type="entry name" value="RIBOSE-5-PHOSPHATE ISOMERASE"/>
    <property type="match status" value="1"/>
</dbReference>
<evidence type="ECO:0000256" key="4">
    <source>
        <dbReference type="ARBA" id="ARBA00023235"/>
    </source>
</evidence>
<comment type="function">
    <text evidence="5">Catalyzes the reversible conversion of ribose-5-phosphate to ribulose 5-phosphate.</text>
</comment>
<evidence type="ECO:0000313" key="7">
    <source>
        <dbReference type="Proteomes" id="UP000245657"/>
    </source>
</evidence>
<dbReference type="HAMAP" id="MF_00170">
    <property type="entry name" value="Rib_5P_isom_A"/>
    <property type="match status" value="1"/>
</dbReference>